<feature type="active site" description="Proton acceptor" evidence="6">
    <location>
        <position position="169"/>
    </location>
</feature>
<feature type="binding site" evidence="7">
    <location>
        <position position="449"/>
    </location>
    <ligand>
        <name>Mn(2+)</name>
        <dbReference type="ChEBI" id="CHEBI:29035"/>
        <label>1</label>
    </ligand>
</feature>
<organism evidence="10">
    <name type="scientific">Homalodisca liturata</name>
    <dbReference type="NCBI Taxonomy" id="320908"/>
    <lineage>
        <taxon>Eukaryota</taxon>
        <taxon>Metazoa</taxon>
        <taxon>Ecdysozoa</taxon>
        <taxon>Arthropoda</taxon>
        <taxon>Hexapoda</taxon>
        <taxon>Insecta</taxon>
        <taxon>Pterygota</taxon>
        <taxon>Neoptera</taxon>
        <taxon>Paraneoptera</taxon>
        <taxon>Hemiptera</taxon>
        <taxon>Auchenorrhyncha</taxon>
        <taxon>Membracoidea</taxon>
        <taxon>Cicadellidae</taxon>
        <taxon>Cicadellinae</taxon>
        <taxon>Proconiini</taxon>
        <taxon>Homalodisca</taxon>
    </lineage>
</organism>
<protein>
    <recommendedName>
        <fullName evidence="9">Peptidase M20 dimerisation domain-containing protein</fullName>
    </recommendedName>
</protein>
<dbReference type="InterPro" id="IPR001261">
    <property type="entry name" value="ArgE/DapE_CS"/>
</dbReference>
<feature type="site" description="Important for catalytic activity" evidence="8">
    <location>
        <position position="231"/>
    </location>
</feature>
<dbReference type="PROSITE" id="PS00759">
    <property type="entry name" value="ARGE_DAPE_CPG2_2"/>
    <property type="match status" value="1"/>
</dbReference>
<evidence type="ECO:0000256" key="4">
    <source>
        <dbReference type="ARBA" id="ARBA00022801"/>
    </source>
</evidence>
<dbReference type="GO" id="GO:0006508">
    <property type="term" value="P:proteolysis"/>
    <property type="evidence" value="ECO:0007669"/>
    <property type="project" value="UniProtKB-KW"/>
</dbReference>
<evidence type="ECO:0000259" key="9">
    <source>
        <dbReference type="Pfam" id="PF07687"/>
    </source>
</evidence>
<feature type="active site" evidence="6">
    <location>
        <position position="104"/>
    </location>
</feature>
<reference evidence="10" key="1">
    <citation type="submission" date="2015-11" db="EMBL/GenBank/DDBJ databases">
        <title>De novo transcriptome assembly of four potential Pierce s Disease insect vectors from Arizona vineyards.</title>
        <authorList>
            <person name="Tassone E.E."/>
        </authorList>
    </citation>
    <scope>NUCLEOTIDE SEQUENCE</scope>
</reference>
<dbReference type="PANTHER" id="PTHR43270:SF4">
    <property type="entry name" value="CARNOSINE DIPEPTIDASE 2, ISOFORM A"/>
    <property type="match status" value="1"/>
</dbReference>
<feature type="binding site" evidence="7">
    <location>
        <position position="102"/>
    </location>
    <ligand>
        <name>Mn(2+)</name>
        <dbReference type="ChEBI" id="CHEBI:29035"/>
        <label>2</label>
    </ligand>
</feature>
<evidence type="ECO:0000256" key="6">
    <source>
        <dbReference type="PIRSR" id="PIRSR037242-1"/>
    </source>
</evidence>
<evidence type="ECO:0000256" key="7">
    <source>
        <dbReference type="PIRSR" id="PIRSR037242-3"/>
    </source>
</evidence>
<evidence type="ECO:0000256" key="8">
    <source>
        <dbReference type="PIRSR" id="PIRSR037242-4"/>
    </source>
</evidence>
<evidence type="ECO:0000313" key="10">
    <source>
        <dbReference type="EMBL" id="JAS73887.1"/>
    </source>
</evidence>
<evidence type="ECO:0000256" key="1">
    <source>
        <dbReference type="ARBA" id="ARBA00006247"/>
    </source>
</evidence>
<dbReference type="Gene3D" id="3.40.630.10">
    <property type="entry name" value="Zn peptidases"/>
    <property type="match status" value="1"/>
</dbReference>
<dbReference type="PANTHER" id="PTHR43270">
    <property type="entry name" value="BETA-ALA-HIS DIPEPTIDASE"/>
    <property type="match status" value="1"/>
</dbReference>
<feature type="binding site" evidence="7">
    <location>
        <position position="135"/>
    </location>
    <ligand>
        <name>Mn(2+)</name>
        <dbReference type="ChEBI" id="CHEBI:29035"/>
        <label>2</label>
    </ligand>
</feature>
<dbReference type="AlphaFoldDB" id="A0A1B6HGQ3"/>
<feature type="binding site" evidence="7">
    <location>
        <position position="135"/>
    </location>
    <ligand>
        <name>Mn(2+)</name>
        <dbReference type="ChEBI" id="CHEBI:29035"/>
        <label>1</label>
    </ligand>
</feature>
<keyword evidence="7" id="KW-0464">Manganese</keyword>
<dbReference type="Pfam" id="PF01546">
    <property type="entry name" value="Peptidase_M20"/>
    <property type="match status" value="1"/>
</dbReference>
<dbReference type="InterPro" id="IPR051458">
    <property type="entry name" value="Cyt/Met_Dipeptidase"/>
</dbReference>
<dbReference type="GO" id="GO:0070573">
    <property type="term" value="F:metallodipeptidase activity"/>
    <property type="evidence" value="ECO:0007669"/>
    <property type="project" value="InterPro"/>
</dbReference>
<feature type="domain" description="Peptidase M20 dimerisation" evidence="9">
    <location>
        <begin position="214"/>
        <end position="371"/>
    </location>
</feature>
<dbReference type="FunFam" id="3.40.630.10:FF:000014">
    <property type="entry name" value="Cytosolic non-specific dipeptidase"/>
    <property type="match status" value="1"/>
</dbReference>
<accession>A0A1B6HGQ3</accession>
<dbReference type="PIRSF" id="PIRSF037242">
    <property type="entry name" value="CNDP_dipeptidase"/>
    <property type="match status" value="1"/>
</dbReference>
<dbReference type="Gene3D" id="3.30.70.360">
    <property type="match status" value="1"/>
</dbReference>
<evidence type="ECO:0000256" key="5">
    <source>
        <dbReference type="ARBA" id="ARBA00023049"/>
    </source>
</evidence>
<feature type="binding site" evidence="7">
    <location>
        <position position="198"/>
    </location>
    <ligand>
        <name>Mn(2+)</name>
        <dbReference type="ChEBI" id="CHEBI:29035"/>
        <label>2</label>
    </ligand>
</feature>
<dbReference type="InterPro" id="IPR002933">
    <property type="entry name" value="Peptidase_M20"/>
</dbReference>
<keyword evidence="5" id="KW-0482">Metalloprotease</keyword>
<name>A0A1B6HGQ3_9HEMI</name>
<dbReference type="CDD" id="cd05676">
    <property type="entry name" value="M20_dipept_like_CNDP"/>
    <property type="match status" value="1"/>
</dbReference>
<comment type="similarity">
    <text evidence="1">Belongs to the peptidase M20A family.</text>
</comment>
<keyword evidence="4" id="KW-0378">Hydrolase</keyword>
<keyword evidence="2" id="KW-0645">Protease</keyword>
<dbReference type="InterPro" id="IPR017153">
    <property type="entry name" value="CNDP/DUG1"/>
</dbReference>
<dbReference type="Pfam" id="PF07687">
    <property type="entry name" value="M20_dimer"/>
    <property type="match status" value="1"/>
</dbReference>
<sequence length="481" mass="53489">MSLPKPLHDLFGYIEKNKRKFIENLKEAVSIPSVSGVVEHRPDVVTMVKWAENQLRGLGATVQLCDVGVQTMMDGQKIPLPPVLLGELGKDPAKPTLCLYGHLDVQPAAKEDGWNTDPFRLVEKDGRLYGRGSSDDKGPVLGWLHAIEAYQATNQDIPVNIKFVFEGMEESGSLGLEDLLMEKKDTFLKGVDYLCISDNYWLGTEKPCITYGLRGMSFFAVEVECAKKDLHSGLYGGTLTEAMSDLIYILNTLIDVNGKILITGIYKDVAPVTDAEKETYKHIDFESKDFQEEIGCNQLLHNAEKAAILMSRWRHPSLSIHGIEGAYSEPGAKSVIPKKVIGKFSLRLVPNQDLKKVEACVIDYLNKKWEERKSANNFKVTHMHGGNPWMSDPNHPHYEAAKKAIKHAYNVEPDLTREGGSIPITLTLQDITGKSVLLLPMGACDDGAHSQNEKIDIRNYIEGTKMMAAYLFEVGKLGKSD</sequence>
<dbReference type="InterPro" id="IPR011650">
    <property type="entry name" value="Peptidase_M20_dimer"/>
</dbReference>
<evidence type="ECO:0000256" key="2">
    <source>
        <dbReference type="ARBA" id="ARBA00022670"/>
    </source>
</evidence>
<proteinExistence type="inferred from homology"/>
<evidence type="ECO:0000256" key="3">
    <source>
        <dbReference type="ARBA" id="ARBA00022723"/>
    </source>
</evidence>
<dbReference type="GO" id="GO:0046872">
    <property type="term" value="F:metal ion binding"/>
    <property type="evidence" value="ECO:0007669"/>
    <property type="project" value="UniProtKB-KW"/>
</dbReference>
<dbReference type="SUPFAM" id="SSF53187">
    <property type="entry name" value="Zn-dependent exopeptidases"/>
    <property type="match status" value="1"/>
</dbReference>
<keyword evidence="3 7" id="KW-0479">Metal-binding</keyword>
<feature type="binding site" evidence="7">
    <location>
        <position position="170"/>
    </location>
    <ligand>
        <name>Mn(2+)</name>
        <dbReference type="ChEBI" id="CHEBI:29035"/>
        <label>1</label>
    </ligand>
</feature>
<comment type="cofactor">
    <cofactor evidence="7">
        <name>Mn(2+)</name>
        <dbReference type="ChEBI" id="CHEBI:29035"/>
    </cofactor>
    <text evidence="7">Binds 2 manganese ions per subunit.</text>
</comment>
<dbReference type="EMBL" id="GECU01033819">
    <property type="protein sequence ID" value="JAS73887.1"/>
    <property type="molecule type" value="Transcribed_RNA"/>
</dbReference>
<gene>
    <name evidence="10" type="ORF">g.13444</name>
</gene>